<proteinExistence type="predicted"/>
<protein>
    <submittedName>
        <fullName evidence="2">Uncharacterized protein</fullName>
    </submittedName>
</protein>
<sequence>MNVLIQLWTAEGFKISIYEINAVLFCSISTIIFVL</sequence>
<name>A0A0E9PXU7_ANGAN</name>
<organism evidence="2">
    <name type="scientific">Anguilla anguilla</name>
    <name type="common">European freshwater eel</name>
    <name type="synonym">Muraena anguilla</name>
    <dbReference type="NCBI Taxonomy" id="7936"/>
    <lineage>
        <taxon>Eukaryota</taxon>
        <taxon>Metazoa</taxon>
        <taxon>Chordata</taxon>
        <taxon>Craniata</taxon>
        <taxon>Vertebrata</taxon>
        <taxon>Euteleostomi</taxon>
        <taxon>Actinopterygii</taxon>
        <taxon>Neopterygii</taxon>
        <taxon>Teleostei</taxon>
        <taxon>Anguilliformes</taxon>
        <taxon>Anguillidae</taxon>
        <taxon>Anguilla</taxon>
    </lineage>
</organism>
<keyword evidence="1" id="KW-0812">Transmembrane</keyword>
<reference evidence="2" key="1">
    <citation type="submission" date="2014-11" db="EMBL/GenBank/DDBJ databases">
        <authorList>
            <person name="Amaro Gonzalez C."/>
        </authorList>
    </citation>
    <scope>NUCLEOTIDE SEQUENCE</scope>
</reference>
<dbReference type="AlphaFoldDB" id="A0A0E9PXU7"/>
<reference evidence="2" key="2">
    <citation type="journal article" date="2015" name="Fish Shellfish Immunol.">
        <title>Early steps in the European eel (Anguilla anguilla)-Vibrio vulnificus interaction in the gills: Role of the RtxA13 toxin.</title>
        <authorList>
            <person name="Callol A."/>
            <person name="Pajuelo D."/>
            <person name="Ebbesson L."/>
            <person name="Teles M."/>
            <person name="MacKenzie S."/>
            <person name="Amaro C."/>
        </authorList>
    </citation>
    <scope>NUCLEOTIDE SEQUENCE</scope>
</reference>
<dbReference type="EMBL" id="GBXM01099460">
    <property type="protein sequence ID" value="JAH09117.1"/>
    <property type="molecule type" value="Transcribed_RNA"/>
</dbReference>
<evidence type="ECO:0000256" key="1">
    <source>
        <dbReference type="SAM" id="Phobius"/>
    </source>
</evidence>
<keyword evidence="1" id="KW-0472">Membrane</keyword>
<keyword evidence="1" id="KW-1133">Transmembrane helix</keyword>
<feature type="transmembrane region" description="Helical" evidence="1">
    <location>
        <begin position="15"/>
        <end position="34"/>
    </location>
</feature>
<evidence type="ECO:0000313" key="2">
    <source>
        <dbReference type="EMBL" id="JAH09117.1"/>
    </source>
</evidence>
<accession>A0A0E9PXU7</accession>